<feature type="compositionally biased region" description="Low complexity" evidence="11">
    <location>
        <begin position="128"/>
        <end position="139"/>
    </location>
</feature>
<dbReference type="InterPro" id="IPR036236">
    <property type="entry name" value="Znf_C2H2_sf"/>
</dbReference>
<dbReference type="InterPro" id="IPR025525">
    <property type="entry name" value="hAT-like_transposase_RNase-H"/>
</dbReference>
<dbReference type="SUPFAM" id="SSF53098">
    <property type="entry name" value="Ribonuclease H-like"/>
    <property type="match status" value="1"/>
</dbReference>
<dbReference type="GO" id="GO:0005634">
    <property type="term" value="C:nucleus"/>
    <property type="evidence" value="ECO:0007669"/>
    <property type="project" value="UniProtKB-SubCell"/>
</dbReference>
<dbReference type="GO" id="GO:0003700">
    <property type="term" value="F:DNA-binding transcription factor activity"/>
    <property type="evidence" value="ECO:0007669"/>
    <property type="project" value="InterPro"/>
</dbReference>
<evidence type="ECO:0000256" key="5">
    <source>
        <dbReference type="ARBA" id="ARBA00022833"/>
    </source>
</evidence>
<evidence type="ECO:0000256" key="4">
    <source>
        <dbReference type="ARBA" id="ARBA00022771"/>
    </source>
</evidence>
<evidence type="ECO:0000256" key="10">
    <source>
        <dbReference type="PROSITE-ProRule" id="PRU00027"/>
    </source>
</evidence>
<keyword evidence="6" id="KW-0805">Transcription regulation</keyword>
<dbReference type="SMART" id="SM00774">
    <property type="entry name" value="WRKY"/>
    <property type="match status" value="1"/>
</dbReference>
<dbReference type="PROSITE" id="PS50808">
    <property type="entry name" value="ZF_BED"/>
    <property type="match status" value="1"/>
</dbReference>
<dbReference type="SMART" id="SM00614">
    <property type="entry name" value="ZnF_BED"/>
    <property type="match status" value="1"/>
</dbReference>
<evidence type="ECO:0000256" key="11">
    <source>
        <dbReference type="SAM" id="MobiDB-lite"/>
    </source>
</evidence>
<sequence>MADQGFRPFSALMSAPSTAQQHVGSSFSTAVVQVAAAQQSHTDHGNICLADDDGYYWRMTGQSTTQGESSPTILSHYQCAQANCVVQKTVAYTADVETFYRGRHNHLRQSDRLEPMSQVGVLVEASDAAGAAAGPSVPETENGDDQSSGSSDRNEDDAGDVEMDEDAAAGDPNAMQRRKLKSKVWKEFKLVFKDGKLHTAICNHCKLRLVAETRNGTSHLRRHLKICPEKAGTSRVQKKRRSSTSQSQPDLPVSENLENGQENPSQNLENGQENPLEEFMRATVLKLCPFPAMYRASFASFLAGRNPAPNMVPQTTVEDKFISVYEKEKLKLKEKIIATPGGVFLSVNKWYPGSYETGIVCLTVHFIDEEWKINRKTIRCCLSESDGLDLDWSQNWQSEIANYEDDDKMVLKKVVRDWCLEPKLLGVTLEGSVDKKATISLEDDLTTGKNYLVAKCKLLTIPCMVDGLDDLMQYTVGREEKFDNHWKKWYLWLSIAVVLDPRYKLAFIELRFREAFSQDAGTYISEVRAKFYELYIQYSHVNEQSNEILNQGNNGSGTQISAPLHKQRTNYTIAQAALEEFKELFEYLGGGLCPQNDSFDILKWWKDNSAAYPSLAKMARDILAIPGCAVSAESAFNDDSDHRAELFNGKLGPETTEALICAQSWIIKSSGTTFYF</sequence>
<feature type="compositionally biased region" description="Acidic residues" evidence="11">
    <location>
        <begin position="154"/>
        <end position="168"/>
    </location>
</feature>
<keyword evidence="4 10" id="KW-0863">Zinc-finger</keyword>
<keyword evidence="9" id="KW-0539">Nucleus</keyword>
<dbReference type="Pfam" id="PF14372">
    <property type="entry name" value="hAT-like_RNase-H"/>
    <property type="match status" value="1"/>
</dbReference>
<comment type="subunit">
    <text evidence="2">Homodimer.</text>
</comment>
<feature type="domain" description="BED-type" evidence="12">
    <location>
        <begin position="179"/>
        <end position="244"/>
    </location>
</feature>
<dbReference type="InterPro" id="IPR036576">
    <property type="entry name" value="WRKY_dom_sf"/>
</dbReference>
<dbReference type="PANTHER" id="PTHR46481:SF11">
    <property type="entry name" value="ZINC FINGER BED DOMAIN-CONTAINING PROTEIN RICESLEEPER 2-LIKE"/>
    <property type="match status" value="1"/>
</dbReference>
<dbReference type="GO" id="GO:0008270">
    <property type="term" value="F:zinc ion binding"/>
    <property type="evidence" value="ECO:0007669"/>
    <property type="project" value="UniProtKB-KW"/>
</dbReference>
<feature type="compositionally biased region" description="Polar residues" evidence="11">
    <location>
        <begin position="256"/>
        <end position="271"/>
    </location>
</feature>
<reference evidence="14" key="1">
    <citation type="journal article" date="2005" name="PLoS Biol.">
        <title>The genomes of Oryza sativa: a history of duplications.</title>
        <authorList>
            <person name="Yu J."/>
            <person name="Wang J."/>
            <person name="Lin W."/>
            <person name="Li S."/>
            <person name="Li H."/>
            <person name="Zhou J."/>
            <person name="Ni P."/>
            <person name="Dong W."/>
            <person name="Hu S."/>
            <person name="Zeng C."/>
            <person name="Zhang J."/>
            <person name="Zhang Y."/>
            <person name="Li R."/>
            <person name="Xu Z."/>
            <person name="Li S."/>
            <person name="Li X."/>
            <person name="Zheng H."/>
            <person name="Cong L."/>
            <person name="Lin L."/>
            <person name="Yin J."/>
            <person name="Geng J."/>
            <person name="Li G."/>
            <person name="Shi J."/>
            <person name="Liu J."/>
            <person name="Lv H."/>
            <person name="Li J."/>
            <person name="Wang J."/>
            <person name="Deng Y."/>
            <person name="Ran L."/>
            <person name="Shi X."/>
            <person name="Wang X."/>
            <person name="Wu Q."/>
            <person name="Li C."/>
            <person name="Ren X."/>
            <person name="Wang J."/>
            <person name="Wang X."/>
            <person name="Li D."/>
            <person name="Liu D."/>
            <person name="Zhang X."/>
            <person name="Ji Z."/>
            <person name="Zhao W."/>
            <person name="Sun Y."/>
            <person name="Zhang Z."/>
            <person name="Bao J."/>
            <person name="Han Y."/>
            <person name="Dong L."/>
            <person name="Ji J."/>
            <person name="Chen P."/>
            <person name="Wu S."/>
            <person name="Liu J."/>
            <person name="Xiao Y."/>
            <person name="Bu D."/>
            <person name="Tan J."/>
            <person name="Yang L."/>
            <person name="Ye C."/>
            <person name="Zhang J."/>
            <person name="Xu J."/>
            <person name="Zhou Y."/>
            <person name="Yu Y."/>
            <person name="Zhang B."/>
            <person name="Zhuang S."/>
            <person name="Wei H."/>
            <person name="Liu B."/>
            <person name="Lei M."/>
            <person name="Yu H."/>
            <person name="Li Y."/>
            <person name="Xu H."/>
            <person name="Wei S."/>
            <person name="He X."/>
            <person name="Fang L."/>
            <person name="Zhang Z."/>
            <person name="Zhang Y."/>
            <person name="Huang X."/>
            <person name="Su Z."/>
            <person name="Tong W."/>
            <person name="Li J."/>
            <person name="Tong Z."/>
            <person name="Li S."/>
            <person name="Ye J."/>
            <person name="Wang L."/>
            <person name="Fang L."/>
            <person name="Lei T."/>
            <person name="Chen C."/>
            <person name="Chen H."/>
            <person name="Xu Z."/>
            <person name="Li H."/>
            <person name="Huang H."/>
            <person name="Zhang F."/>
            <person name="Xu H."/>
            <person name="Li N."/>
            <person name="Zhao C."/>
            <person name="Li S."/>
            <person name="Dong L."/>
            <person name="Huang Y."/>
            <person name="Li L."/>
            <person name="Xi Y."/>
            <person name="Qi Q."/>
            <person name="Li W."/>
            <person name="Zhang B."/>
            <person name="Hu W."/>
            <person name="Zhang Y."/>
            <person name="Tian X."/>
            <person name="Jiao Y."/>
            <person name="Liang X."/>
            <person name="Jin J."/>
            <person name="Gao L."/>
            <person name="Zheng W."/>
            <person name="Hao B."/>
            <person name="Liu S."/>
            <person name="Wang W."/>
            <person name="Yuan L."/>
            <person name="Cao M."/>
            <person name="McDermott J."/>
            <person name="Samudrala R."/>
            <person name="Wang J."/>
            <person name="Wong G.K."/>
            <person name="Yang H."/>
        </authorList>
    </citation>
    <scope>NUCLEOTIDE SEQUENCE [LARGE SCALE GENOMIC DNA]</scope>
</reference>
<keyword evidence="5" id="KW-0862">Zinc</keyword>
<comment type="subcellular location">
    <subcellularLocation>
        <location evidence="1">Nucleus</location>
    </subcellularLocation>
</comment>
<evidence type="ECO:0000256" key="7">
    <source>
        <dbReference type="ARBA" id="ARBA00023125"/>
    </source>
</evidence>
<dbReference type="Gene3D" id="2.20.25.80">
    <property type="entry name" value="WRKY domain"/>
    <property type="match status" value="1"/>
</dbReference>
<protein>
    <recommendedName>
        <fullName evidence="15">BED-type domain-containing protein</fullName>
    </recommendedName>
</protein>
<keyword evidence="8" id="KW-0804">Transcription</keyword>
<dbReference type="PROSITE" id="PS50811">
    <property type="entry name" value="WRKY"/>
    <property type="match status" value="1"/>
</dbReference>
<dbReference type="Pfam" id="PF03106">
    <property type="entry name" value="WRKY"/>
    <property type="match status" value="1"/>
</dbReference>
<proteinExistence type="predicted"/>
<feature type="domain" description="WRKY" evidence="13">
    <location>
        <begin position="52"/>
        <end position="106"/>
    </location>
</feature>
<keyword evidence="7" id="KW-0238">DNA-binding</keyword>
<dbReference type="SUPFAM" id="SSF57667">
    <property type="entry name" value="beta-beta-alpha zinc fingers"/>
    <property type="match status" value="1"/>
</dbReference>
<dbReference type="InterPro" id="IPR012337">
    <property type="entry name" value="RNaseH-like_sf"/>
</dbReference>
<accession>A3BQI2</accession>
<organism evidence="14">
    <name type="scientific">Oryza sativa subsp. japonica</name>
    <name type="common">Rice</name>
    <dbReference type="NCBI Taxonomy" id="39947"/>
    <lineage>
        <taxon>Eukaryota</taxon>
        <taxon>Viridiplantae</taxon>
        <taxon>Streptophyta</taxon>
        <taxon>Embryophyta</taxon>
        <taxon>Tracheophyta</taxon>
        <taxon>Spermatophyta</taxon>
        <taxon>Magnoliopsida</taxon>
        <taxon>Liliopsida</taxon>
        <taxon>Poales</taxon>
        <taxon>Poaceae</taxon>
        <taxon>BOP clade</taxon>
        <taxon>Oryzoideae</taxon>
        <taxon>Oryzeae</taxon>
        <taxon>Oryzinae</taxon>
        <taxon>Oryza</taxon>
        <taxon>Oryza sativa</taxon>
    </lineage>
</organism>
<dbReference type="InterPro" id="IPR008906">
    <property type="entry name" value="HATC_C_dom"/>
</dbReference>
<evidence type="ECO:0000256" key="8">
    <source>
        <dbReference type="ARBA" id="ARBA00023163"/>
    </source>
</evidence>
<evidence type="ECO:0000256" key="3">
    <source>
        <dbReference type="ARBA" id="ARBA00022723"/>
    </source>
</evidence>
<reference evidence="14" key="2">
    <citation type="submission" date="2008-12" db="EMBL/GenBank/DDBJ databases">
        <title>Improved gene annotation of the rice (Oryza sativa) genomes.</title>
        <authorList>
            <person name="Wang J."/>
            <person name="Li R."/>
            <person name="Fan W."/>
            <person name="Huang Q."/>
            <person name="Zhang J."/>
            <person name="Zhou Y."/>
            <person name="Hu Y."/>
            <person name="Zi S."/>
            <person name="Li J."/>
            <person name="Ni P."/>
            <person name="Zheng H."/>
            <person name="Zhang Y."/>
            <person name="Zhao M."/>
            <person name="Hao Q."/>
            <person name="McDermott J."/>
            <person name="Samudrala R."/>
            <person name="Kristiansen K."/>
            <person name="Wong G.K.-S."/>
        </authorList>
    </citation>
    <scope>NUCLEOTIDE SEQUENCE</scope>
</reference>
<dbReference type="InterPro" id="IPR003656">
    <property type="entry name" value="Znf_BED"/>
</dbReference>
<evidence type="ECO:0000256" key="6">
    <source>
        <dbReference type="ARBA" id="ARBA00023015"/>
    </source>
</evidence>
<dbReference type="Proteomes" id="UP000007752">
    <property type="component" value="Chromosome 8"/>
</dbReference>
<evidence type="ECO:0008006" key="15">
    <source>
        <dbReference type="Google" id="ProtNLM"/>
    </source>
</evidence>
<dbReference type="GO" id="GO:0046983">
    <property type="term" value="F:protein dimerization activity"/>
    <property type="evidence" value="ECO:0007669"/>
    <property type="project" value="InterPro"/>
</dbReference>
<dbReference type="Pfam" id="PF05699">
    <property type="entry name" value="Dimer_Tnp_hAT"/>
    <property type="match status" value="1"/>
</dbReference>
<evidence type="ECO:0000259" key="13">
    <source>
        <dbReference type="PROSITE" id="PS50811"/>
    </source>
</evidence>
<gene>
    <name evidence="14" type="ORF">OsJ_26360</name>
</gene>
<name>A3BQI2_ORYSJ</name>
<dbReference type="InterPro" id="IPR052035">
    <property type="entry name" value="ZnF_BED_domain_contain"/>
</dbReference>
<feature type="region of interest" description="Disordered" evidence="11">
    <location>
        <begin position="128"/>
        <end position="179"/>
    </location>
</feature>
<dbReference type="SUPFAM" id="SSF118290">
    <property type="entry name" value="WRKY DNA-binding domain"/>
    <property type="match status" value="1"/>
</dbReference>
<dbReference type="AlphaFoldDB" id="A3BQI2"/>
<dbReference type="GO" id="GO:0043565">
    <property type="term" value="F:sequence-specific DNA binding"/>
    <property type="evidence" value="ECO:0007669"/>
    <property type="project" value="InterPro"/>
</dbReference>
<dbReference type="EMBL" id="CM000145">
    <property type="protein sequence ID" value="EAZ41821.1"/>
    <property type="molecule type" value="Genomic_DNA"/>
</dbReference>
<feature type="region of interest" description="Disordered" evidence="11">
    <location>
        <begin position="218"/>
        <end position="271"/>
    </location>
</feature>
<dbReference type="PANTHER" id="PTHR46481">
    <property type="entry name" value="ZINC FINGER BED DOMAIN-CONTAINING PROTEIN 4"/>
    <property type="match status" value="1"/>
</dbReference>
<evidence type="ECO:0000256" key="1">
    <source>
        <dbReference type="ARBA" id="ARBA00004123"/>
    </source>
</evidence>
<evidence type="ECO:0000256" key="2">
    <source>
        <dbReference type="ARBA" id="ARBA00011738"/>
    </source>
</evidence>
<evidence type="ECO:0000256" key="9">
    <source>
        <dbReference type="ARBA" id="ARBA00023242"/>
    </source>
</evidence>
<evidence type="ECO:0000259" key="12">
    <source>
        <dbReference type="PROSITE" id="PS50808"/>
    </source>
</evidence>
<dbReference type="InterPro" id="IPR003657">
    <property type="entry name" value="WRKY_dom"/>
</dbReference>
<keyword evidence="3" id="KW-0479">Metal-binding</keyword>
<evidence type="ECO:0000313" key="14">
    <source>
        <dbReference type="EMBL" id="EAZ41821.1"/>
    </source>
</evidence>